<dbReference type="PANTHER" id="PTHR46622:SF1">
    <property type="entry name" value="DNA-DEPENDENT METALLOPROTEASE WSS1"/>
    <property type="match status" value="1"/>
</dbReference>
<reference evidence="2 3" key="1">
    <citation type="journal article" date="2024" name="Nat. Commun.">
        <title>Phylogenomics reveals the evolutionary origins of lichenization in chlorophyte algae.</title>
        <authorList>
            <person name="Puginier C."/>
            <person name="Libourel C."/>
            <person name="Otte J."/>
            <person name="Skaloud P."/>
            <person name="Haon M."/>
            <person name="Grisel S."/>
            <person name="Petersen M."/>
            <person name="Berrin J.G."/>
            <person name="Delaux P.M."/>
            <person name="Dal Grande F."/>
            <person name="Keller J."/>
        </authorList>
    </citation>
    <scope>NUCLEOTIDE SEQUENCE [LARGE SCALE GENOMIC DNA]</scope>
    <source>
        <strain evidence="2 3">SAG 2036</strain>
    </source>
</reference>
<dbReference type="EMBL" id="JALJOQ010000054">
    <property type="protein sequence ID" value="KAK9804047.1"/>
    <property type="molecule type" value="Genomic_DNA"/>
</dbReference>
<feature type="domain" description="WLM" evidence="1">
    <location>
        <begin position="2"/>
        <end position="176"/>
    </location>
</feature>
<dbReference type="PANTHER" id="PTHR46622">
    <property type="entry name" value="DNA-DEPENDENT METALLOPROTEASE WSS1"/>
    <property type="match status" value="1"/>
</dbReference>
<accession>A0AAW1P436</accession>
<organism evidence="2 3">
    <name type="scientific">Symbiochloris irregularis</name>
    <dbReference type="NCBI Taxonomy" id="706552"/>
    <lineage>
        <taxon>Eukaryota</taxon>
        <taxon>Viridiplantae</taxon>
        <taxon>Chlorophyta</taxon>
        <taxon>core chlorophytes</taxon>
        <taxon>Trebouxiophyceae</taxon>
        <taxon>Trebouxiales</taxon>
        <taxon>Trebouxiaceae</taxon>
        <taxon>Symbiochloris</taxon>
    </lineage>
</organism>
<proteinExistence type="predicted"/>
<dbReference type="InterPro" id="IPR013536">
    <property type="entry name" value="WLM_dom"/>
</dbReference>
<protein>
    <recommendedName>
        <fullName evidence="1">WLM domain-containing protein</fullName>
    </recommendedName>
</protein>
<evidence type="ECO:0000259" key="1">
    <source>
        <dbReference type="PROSITE" id="PS51397"/>
    </source>
</evidence>
<evidence type="ECO:0000313" key="3">
    <source>
        <dbReference type="Proteomes" id="UP001465755"/>
    </source>
</evidence>
<dbReference type="GO" id="GO:0008237">
    <property type="term" value="F:metallopeptidase activity"/>
    <property type="evidence" value="ECO:0007669"/>
    <property type="project" value="TreeGrafter"/>
</dbReference>
<dbReference type="GO" id="GO:0005634">
    <property type="term" value="C:nucleus"/>
    <property type="evidence" value="ECO:0007669"/>
    <property type="project" value="TreeGrafter"/>
</dbReference>
<name>A0AAW1P436_9CHLO</name>
<evidence type="ECO:0000313" key="2">
    <source>
        <dbReference type="EMBL" id="KAK9804047.1"/>
    </source>
</evidence>
<dbReference type="Proteomes" id="UP001465755">
    <property type="component" value="Unassembled WGS sequence"/>
</dbReference>
<dbReference type="GO" id="GO:0006281">
    <property type="term" value="P:DNA repair"/>
    <property type="evidence" value="ECO:0007669"/>
    <property type="project" value="TreeGrafter"/>
</dbReference>
<dbReference type="PROSITE" id="PS51397">
    <property type="entry name" value="WLM"/>
    <property type="match status" value="1"/>
</dbReference>
<keyword evidence="3" id="KW-1185">Reference proteome</keyword>
<dbReference type="AlphaFoldDB" id="A0AAW1P436"/>
<comment type="caution">
    <text evidence="2">The sequence shown here is derived from an EMBL/GenBank/DDBJ whole genome shotgun (WGS) entry which is preliminary data.</text>
</comment>
<gene>
    <name evidence="2" type="ORF">WJX73_008674</name>
</gene>
<dbReference type="Pfam" id="PF08325">
    <property type="entry name" value="WLM"/>
    <property type="match status" value="1"/>
</dbReference>
<dbReference type="InterPro" id="IPR053000">
    <property type="entry name" value="WSS1-like_metalloprotease"/>
</dbReference>
<sequence>MAAQKRDHYNFARITVLKQQGSEEAMALLKKAAHQVQPIMIRHKWSVPVLAEFSPRNPGLLGVNQYESGSGTGAIRLRLRRPTQNSVFYDFDFILGTLLHEMSHIVHQHHKEPFWKLYHELNVELDELMTKGIAGTGQGFDAPSAGRLGGKGPGAHNPSPAVLRAAMVKAAEERQRMQTLVP</sequence>